<comment type="function">
    <text evidence="4">Catalyzes ATP-dependent phosphorylation of adenosylcobinamide and addition of GMP to adenosylcobinamide phosphate.</text>
</comment>
<dbReference type="Gene3D" id="3.40.50.300">
    <property type="entry name" value="P-loop containing nucleotide triphosphate hydrolases"/>
    <property type="match status" value="1"/>
</dbReference>
<evidence type="ECO:0000256" key="8">
    <source>
        <dbReference type="ARBA" id="ARBA00012016"/>
    </source>
</evidence>
<dbReference type="OrthoDB" id="9799422at2"/>
<dbReference type="GO" id="GO:0005524">
    <property type="term" value="F:ATP binding"/>
    <property type="evidence" value="ECO:0007669"/>
    <property type="project" value="UniProtKB-KW"/>
</dbReference>
<dbReference type="STRING" id="225345.CLCHR_47170"/>
<dbReference type="EC" id="2.7.7.62" evidence="9"/>
<evidence type="ECO:0000256" key="12">
    <source>
        <dbReference type="ARBA" id="ARBA00022741"/>
    </source>
</evidence>
<evidence type="ECO:0000256" key="6">
    <source>
        <dbReference type="ARBA" id="ARBA00005159"/>
    </source>
</evidence>
<sequence>MNYLIIGGSKSGKSEVGEKIAISLNKNKVVYVATMKPYDKEDEERIKKHIENRAGFNFFTLEKQSNLHELINEIKDDDTVLIDSITSLLTNEMFIESDIIKNPSINILMGLNQIMSKVKNIVIVSDYIFNDAIEYDEITEDFKKELATINIELANICDNVIECSFGNIRYHKCKEKII</sequence>
<dbReference type="GO" id="GO:0043752">
    <property type="term" value="F:adenosylcobinamide kinase activity"/>
    <property type="evidence" value="ECO:0007669"/>
    <property type="project" value="UniProtKB-EC"/>
</dbReference>
<keyword evidence="12 19" id="KW-0547">Nucleotide-binding</keyword>
<evidence type="ECO:0000256" key="19">
    <source>
        <dbReference type="PIRSR" id="PIRSR006135-2"/>
    </source>
</evidence>
<keyword evidence="14" id="KW-0067">ATP-binding</keyword>
<accession>A0A1V4I5I4</accession>
<feature type="binding site" evidence="19">
    <location>
        <begin position="7"/>
        <end position="14"/>
    </location>
    <ligand>
        <name>GTP</name>
        <dbReference type="ChEBI" id="CHEBI:37565"/>
    </ligand>
</feature>
<gene>
    <name evidence="20" type="primary">cobU</name>
    <name evidence="20" type="ORF">CLCHR_47170</name>
</gene>
<keyword evidence="15 19" id="KW-0342">GTP-binding</keyword>
<feature type="active site" description="GMP-histidine intermediate" evidence="18">
    <location>
        <position position="49"/>
    </location>
</feature>
<evidence type="ECO:0000256" key="3">
    <source>
        <dbReference type="ARBA" id="ARBA00001522"/>
    </source>
</evidence>
<evidence type="ECO:0000256" key="2">
    <source>
        <dbReference type="ARBA" id="ARBA00000711"/>
    </source>
</evidence>
<dbReference type="AlphaFoldDB" id="A0A1V4I5I4"/>
<reference evidence="20 21" key="1">
    <citation type="submission" date="2017-03" db="EMBL/GenBank/DDBJ databases">
        <title>Genome sequence of Clostridium chromiireducens DSM 23318.</title>
        <authorList>
            <person name="Poehlein A."/>
            <person name="Daniel R."/>
        </authorList>
    </citation>
    <scope>NUCLEOTIDE SEQUENCE [LARGE SCALE GENOMIC DNA]</scope>
    <source>
        <strain evidence="20 21">DSM 23318</strain>
    </source>
</reference>
<feature type="binding site" evidence="19">
    <location>
        <position position="62"/>
    </location>
    <ligand>
        <name>GTP</name>
        <dbReference type="ChEBI" id="CHEBI:37565"/>
    </ligand>
</feature>
<proteinExistence type="inferred from homology"/>
<dbReference type="EC" id="2.7.1.156" evidence="8"/>
<dbReference type="PANTHER" id="PTHR34848">
    <property type="match status" value="1"/>
</dbReference>
<comment type="catalytic activity">
    <reaction evidence="2">
        <text>adenosylcob(III)inamide phosphate + GTP + H(+) = adenosylcob(III)inamide-GDP + diphosphate</text>
        <dbReference type="Rhea" id="RHEA:22712"/>
        <dbReference type="ChEBI" id="CHEBI:15378"/>
        <dbReference type="ChEBI" id="CHEBI:33019"/>
        <dbReference type="ChEBI" id="CHEBI:37565"/>
        <dbReference type="ChEBI" id="CHEBI:58502"/>
        <dbReference type="ChEBI" id="CHEBI:60487"/>
        <dbReference type="EC" id="2.7.7.62"/>
    </reaction>
</comment>
<keyword evidence="10" id="KW-0169">Cobalamin biosynthesis</keyword>
<keyword evidence="13" id="KW-0418">Kinase</keyword>
<comment type="catalytic activity">
    <reaction evidence="1">
        <text>adenosylcob(III)inamide + ATP = adenosylcob(III)inamide phosphate + ADP + H(+)</text>
        <dbReference type="Rhea" id="RHEA:15769"/>
        <dbReference type="ChEBI" id="CHEBI:2480"/>
        <dbReference type="ChEBI" id="CHEBI:15378"/>
        <dbReference type="ChEBI" id="CHEBI:30616"/>
        <dbReference type="ChEBI" id="CHEBI:58502"/>
        <dbReference type="ChEBI" id="CHEBI:456216"/>
        <dbReference type="EC" id="2.7.1.156"/>
    </reaction>
</comment>
<dbReference type="Pfam" id="PF02283">
    <property type="entry name" value="CobU"/>
    <property type="match status" value="1"/>
</dbReference>
<dbReference type="GO" id="GO:0005525">
    <property type="term" value="F:GTP binding"/>
    <property type="evidence" value="ECO:0007669"/>
    <property type="project" value="UniProtKB-KW"/>
</dbReference>
<comment type="similarity">
    <text evidence="7">Belongs to the CobU/CobP family.</text>
</comment>
<keyword evidence="20" id="KW-0548">Nucleotidyltransferase</keyword>
<evidence type="ECO:0000313" key="20">
    <source>
        <dbReference type="EMBL" id="OPJ55130.1"/>
    </source>
</evidence>
<evidence type="ECO:0000256" key="9">
    <source>
        <dbReference type="ARBA" id="ARBA00012523"/>
    </source>
</evidence>
<evidence type="ECO:0000256" key="1">
    <source>
        <dbReference type="ARBA" id="ARBA00000312"/>
    </source>
</evidence>
<evidence type="ECO:0000256" key="16">
    <source>
        <dbReference type="ARBA" id="ARBA00029570"/>
    </source>
</evidence>
<evidence type="ECO:0000256" key="15">
    <source>
        <dbReference type="ARBA" id="ARBA00023134"/>
    </source>
</evidence>
<evidence type="ECO:0000313" key="21">
    <source>
        <dbReference type="Proteomes" id="UP000191056"/>
    </source>
</evidence>
<evidence type="ECO:0000256" key="5">
    <source>
        <dbReference type="ARBA" id="ARBA00004692"/>
    </source>
</evidence>
<evidence type="ECO:0000256" key="10">
    <source>
        <dbReference type="ARBA" id="ARBA00022573"/>
    </source>
</evidence>
<evidence type="ECO:0000256" key="7">
    <source>
        <dbReference type="ARBA" id="ARBA00007490"/>
    </source>
</evidence>
<dbReference type="EMBL" id="MZGT01000130">
    <property type="protein sequence ID" value="OPJ55130.1"/>
    <property type="molecule type" value="Genomic_DNA"/>
</dbReference>
<dbReference type="RefSeq" id="WP_079442345.1">
    <property type="nucleotide sequence ID" value="NZ_MZGT01000130.1"/>
</dbReference>
<evidence type="ECO:0000256" key="18">
    <source>
        <dbReference type="PIRSR" id="PIRSR006135-1"/>
    </source>
</evidence>
<comment type="pathway">
    <text evidence="5">Cofactor biosynthesis; adenosylcobalamin biosynthesis; adenosylcobalamin from cob(II)yrinate a,c-diamide: step 6/7.</text>
</comment>
<evidence type="ECO:0000256" key="4">
    <source>
        <dbReference type="ARBA" id="ARBA00003889"/>
    </source>
</evidence>
<dbReference type="InterPro" id="IPR027417">
    <property type="entry name" value="P-loop_NTPase"/>
</dbReference>
<comment type="catalytic activity">
    <reaction evidence="3">
        <text>adenosylcob(III)inamide + GTP = adenosylcob(III)inamide phosphate + GDP + H(+)</text>
        <dbReference type="Rhea" id="RHEA:15765"/>
        <dbReference type="ChEBI" id="CHEBI:2480"/>
        <dbReference type="ChEBI" id="CHEBI:15378"/>
        <dbReference type="ChEBI" id="CHEBI:37565"/>
        <dbReference type="ChEBI" id="CHEBI:58189"/>
        <dbReference type="ChEBI" id="CHEBI:58502"/>
        <dbReference type="EC" id="2.7.1.156"/>
    </reaction>
</comment>
<evidence type="ECO:0000256" key="17">
    <source>
        <dbReference type="ARBA" id="ARBA00030571"/>
    </source>
</evidence>
<keyword evidence="11 20" id="KW-0808">Transferase</keyword>
<comment type="pathway">
    <text evidence="6">Cofactor biosynthesis; adenosylcobalamin biosynthesis; adenosylcobalamin from cob(II)yrinate a,c-diamide: step 5/7.</text>
</comment>
<dbReference type="Proteomes" id="UP000191056">
    <property type="component" value="Unassembled WGS sequence"/>
</dbReference>
<dbReference type="PANTHER" id="PTHR34848:SF1">
    <property type="entry name" value="BIFUNCTIONAL ADENOSYLCOBALAMIN BIOSYNTHESIS PROTEIN COBU"/>
    <property type="match status" value="1"/>
</dbReference>
<feature type="binding site" evidence="19">
    <location>
        <position position="83"/>
    </location>
    <ligand>
        <name>GTP</name>
        <dbReference type="ChEBI" id="CHEBI:37565"/>
    </ligand>
</feature>
<dbReference type="UniPathway" id="UPA00148">
    <property type="reaction ID" value="UER00236"/>
</dbReference>
<dbReference type="InterPro" id="IPR003203">
    <property type="entry name" value="CobU/CobP"/>
</dbReference>
<evidence type="ECO:0000256" key="11">
    <source>
        <dbReference type="ARBA" id="ARBA00022679"/>
    </source>
</evidence>
<comment type="caution">
    <text evidence="20">The sequence shown here is derived from an EMBL/GenBank/DDBJ whole genome shotgun (WGS) entry which is preliminary data.</text>
</comment>
<dbReference type="GO" id="GO:0008820">
    <property type="term" value="F:cobinamide phosphate guanylyltransferase activity"/>
    <property type="evidence" value="ECO:0007669"/>
    <property type="project" value="UniProtKB-EC"/>
</dbReference>
<evidence type="ECO:0000256" key="13">
    <source>
        <dbReference type="ARBA" id="ARBA00022777"/>
    </source>
</evidence>
<name>A0A1V4I5I4_9CLOT</name>
<dbReference type="GO" id="GO:0009236">
    <property type="term" value="P:cobalamin biosynthetic process"/>
    <property type="evidence" value="ECO:0007669"/>
    <property type="project" value="UniProtKB-UniPathway"/>
</dbReference>
<evidence type="ECO:0000256" key="14">
    <source>
        <dbReference type="ARBA" id="ARBA00022840"/>
    </source>
</evidence>
<dbReference type="SUPFAM" id="SSF52540">
    <property type="entry name" value="P-loop containing nucleoside triphosphate hydrolases"/>
    <property type="match status" value="1"/>
</dbReference>
<dbReference type="PIRSF" id="PIRSF006135">
    <property type="entry name" value="CobU"/>
    <property type="match status" value="1"/>
</dbReference>
<keyword evidence="21" id="KW-1185">Reference proteome</keyword>
<protein>
    <recommendedName>
        <fullName evidence="16">Adenosylcobinamide kinase</fullName>
        <ecNumber evidence="8">2.7.1.156</ecNumber>
        <ecNumber evidence="9">2.7.7.62</ecNumber>
    </recommendedName>
    <alternativeName>
        <fullName evidence="17">Adenosylcobinamide-phosphate guanylyltransferase</fullName>
    </alternativeName>
</protein>
<organism evidence="20 21">
    <name type="scientific">Clostridium chromiireducens</name>
    <dbReference type="NCBI Taxonomy" id="225345"/>
    <lineage>
        <taxon>Bacteria</taxon>
        <taxon>Bacillati</taxon>
        <taxon>Bacillota</taxon>
        <taxon>Clostridia</taxon>
        <taxon>Eubacteriales</taxon>
        <taxon>Clostridiaceae</taxon>
        <taxon>Clostridium</taxon>
    </lineage>
</organism>